<dbReference type="AlphaFoldDB" id="A0A8T2ESL3"/>
<keyword evidence="2" id="KW-1185">Reference proteome</keyword>
<gene>
    <name evidence="1" type="ORF">ISN45_At03g032990</name>
</gene>
<evidence type="ECO:0000313" key="2">
    <source>
        <dbReference type="Proteomes" id="UP000694240"/>
    </source>
</evidence>
<organism evidence="1 2">
    <name type="scientific">Arabidopsis thaliana x Arabidopsis arenosa</name>
    <dbReference type="NCBI Taxonomy" id="1240361"/>
    <lineage>
        <taxon>Eukaryota</taxon>
        <taxon>Viridiplantae</taxon>
        <taxon>Streptophyta</taxon>
        <taxon>Embryophyta</taxon>
        <taxon>Tracheophyta</taxon>
        <taxon>Spermatophyta</taxon>
        <taxon>Magnoliopsida</taxon>
        <taxon>eudicotyledons</taxon>
        <taxon>Gunneridae</taxon>
        <taxon>Pentapetalae</taxon>
        <taxon>rosids</taxon>
        <taxon>malvids</taxon>
        <taxon>Brassicales</taxon>
        <taxon>Brassicaceae</taxon>
        <taxon>Camelineae</taxon>
        <taxon>Arabidopsis</taxon>
    </lineage>
</organism>
<proteinExistence type="predicted"/>
<dbReference type="EMBL" id="JAEFBK010000003">
    <property type="protein sequence ID" value="KAG7627125.1"/>
    <property type="molecule type" value="Genomic_DNA"/>
</dbReference>
<accession>A0A8T2ESL3</accession>
<name>A0A8T2ESL3_9BRAS</name>
<sequence length="33" mass="3824">MSLMNASNLNLATYVAFDDLQLGTHAQRYWLYC</sequence>
<reference evidence="1 2" key="1">
    <citation type="submission" date="2020-12" db="EMBL/GenBank/DDBJ databases">
        <title>Concerted genomic and epigenomic changes stabilize Arabidopsis allopolyploids.</title>
        <authorList>
            <person name="Chen Z."/>
        </authorList>
    </citation>
    <scope>NUCLEOTIDE SEQUENCE [LARGE SCALE GENOMIC DNA]</scope>
    <source>
        <strain evidence="1">Allo738</strain>
        <tissue evidence="1">Leaf</tissue>
    </source>
</reference>
<dbReference type="Proteomes" id="UP000694240">
    <property type="component" value="Chromosome 3"/>
</dbReference>
<evidence type="ECO:0000313" key="1">
    <source>
        <dbReference type="EMBL" id="KAG7627125.1"/>
    </source>
</evidence>
<comment type="caution">
    <text evidence="1">The sequence shown here is derived from an EMBL/GenBank/DDBJ whole genome shotgun (WGS) entry which is preliminary data.</text>
</comment>
<protein>
    <submittedName>
        <fullName evidence="1">Uncharacterized protein</fullName>
    </submittedName>
</protein>